<dbReference type="Proteomes" id="UP000008281">
    <property type="component" value="Unassembled WGS sequence"/>
</dbReference>
<evidence type="ECO:0000259" key="1">
    <source>
        <dbReference type="Pfam" id="PF01612"/>
    </source>
</evidence>
<dbReference type="HOGENOM" id="CLU_054835_0_0_1"/>
<reference evidence="2" key="1">
    <citation type="submission" date="2007-07" db="EMBL/GenBank/DDBJ databases">
        <title>PCAP assembly of the Caenorhabditis remanei genome.</title>
        <authorList>
            <consortium name="The Caenorhabditis remanei Sequencing Consortium"/>
            <person name="Wilson R.K."/>
        </authorList>
    </citation>
    <scope>NUCLEOTIDE SEQUENCE [LARGE SCALE GENOMIC DNA]</scope>
    <source>
        <strain evidence="2">PB4641</strain>
    </source>
</reference>
<dbReference type="Pfam" id="PF01612">
    <property type="entry name" value="DNA_pol_A_exo1"/>
    <property type="match status" value="1"/>
</dbReference>
<gene>
    <name evidence="2" type="ORF">CRE_12365</name>
</gene>
<dbReference type="SUPFAM" id="SSF53098">
    <property type="entry name" value="Ribonuclease H-like"/>
    <property type="match status" value="1"/>
</dbReference>
<keyword evidence="3" id="KW-1185">Reference proteome</keyword>
<dbReference type="InterPro" id="IPR002562">
    <property type="entry name" value="3'-5'_exonuclease_dom"/>
</dbReference>
<name>E3NMD8_CAERE</name>
<dbReference type="GO" id="GO:0003676">
    <property type="term" value="F:nucleic acid binding"/>
    <property type="evidence" value="ECO:0007669"/>
    <property type="project" value="InterPro"/>
</dbReference>
<dbReference type="OrthoDB" id="5844743at2759"/>
<dbReference type="Gene3D" id="3.30.420.10">
    <property type="entry name" value="Ribonuclease H-like superfamily/Ribonuclease H"/>
    <property type="match status" value="1"/>
</dbReference>
<dbReference type="GO" id="GO:0008408">
    <property type="term" value="F:3'-5' exonuclease activity"/>
    <property type="evidence" value="ECO:0007669"/>
    <property type="project" value="InterPro"/>
</dbReference>
<dbReference type="AlphaFoldDB" id="E3NMD8"/>
<organism evidence="3">
    <name type="scientific">Caenorhabditis remanei</name>
    <name type="common">Caenorhabditis vulgaris</name>
    <dbReference type="NCBI Taxonomy" id="31234"/>
    <lineage>
        <taxon>Eukaryota</taxon>
        <taxon>Metazoa</taxon>
        <taxon>Ecdysozoa</taxon>
        <taxon>Nematoda</taxon>
        <taxon>Chromadorea</taxon>
        <taxon>Rhabditida</taxon>
        <taxon>Rhabditina</taxon>
        <taxon>Rhabditomorpha</taxon>
        <taxon>Rhabditoidea</taxon>
        <taxon>Rhabditidae</taxon>
        <taxon>Peloderinae</taxon>
        <taxon>Caenorhabditis</taxon>
    </lineage>
</organism>
<dbReference type="InterPro" id="IPR012337">
    <property type="entry name" value="RNaseH-like_sf"/>
</dbReference>
<protein>
    <recommendedName>
        <fullName evidence="1">3'-5' exonuclease domain-containing protein</fullName>
    </recommendedName>
</protein>
<proteinExistence type="predicted"/>
<dbReference type="EMBL" id="DS269024">
    <property type="protein sequence ID" value="EFP07304.1"/>
    <property type="molecule type" value="Genomic_DNA"/>
</dbReference>
<accession>E3NMD8</accession>
<evidence type="ECO:0000313" key="3">
    <source>
        <dbReference type="Proteomes" id="UP000008281"/>
    </source>
</evidence>
<sequence>MLNQSNRNSFTRGVLNTHFNAKKTKKTFSSAAIRDIIYYGGKHGFSKPDGKKIFAIVSNNCANQVGFKGEDFLEKLWEVLVANSRTAYFALKSREFENQFHYTELDHIKYRIIGDISEMKTIMRNQLTRGSFWPLYIDTEGAYPGLSNEANLALIIIFDVSSKIIYFFRTFHFDHAQLKSIRIAMKELEHDRDLVTFGPETSLQLGEEERKELKMEKLSTLDIQQKTGMSLKKMVDDWAGVKIVKTETMSCWTVPDLRHDQLHYAAMDAIALHYINIRSDVDWSFNPPKILNPDSTSRTPTFFRPVTH</sequence>
<dbReference type="GO" id="GO:0006139">
    <property type="term" value="P:nucleobase-containing compound metabolic process"/>
    <property type="evidence" value="ECO:0007669"/>
    <property type="project" value="InterPro"/>
</dbReference>
<dbReference type="InterPro" id="IPR036397">
    <property type="entry name" value="RNaseH_sf"/>
</dbReference>
<dbReference type="InParanoid" id="E3NMD8"/>
<evidence type="ECO:0000313" key="2">
    <source>
        <dbReference type="EMBL" id="EFP07304.1"/>
    </source>
</evidence>
<feature type="domain" description="3'-5' exonuclease" evidence="1">
    <location>
        <begin position="221"/>
        <end position="275"/>
    </location>
</feature>